<dbReference type="Proteomes" id="UP001215712">
    <property type="component" value="Unassembled WGS sequence"/>
</dbReference>
<feature type="compositionally biased region" description="Low complexity" evidence="5">
    <location>
        <begin position="325"/>
        <end position="340"/>
    </location>
</feature>
<name>A0AAD6HBE7_9EURO</name>
<dbReference type="PANTHER" id="PTHR21099:SF2">
    <property type="entry name" value="SI:CH211-113E8.11"/>
    <property type="match status" value="1"/>
</dbReference>
<dbReference type="Pfam" id="PF18044">
    <property type="entry name" value="zf-CCCH_4"/>
    <property type="match status" value="1"/>
</dbReference>
<dbReference type="Gene3D" id="4.10.1000.10">
    <property type="entry name" value="Zinc finger, CCCH-type"/>
    <property type="match status" value="1"/>
</dbReference>
<dbReference type="GO" id="GO:0005634">
    <property type="term" value="C:nucleus"/>
    <property type="evidence" value="ECO:0007669"/>
    <property type="project" value="TreeGrafter"/>
</dbReference>
<dbReference type="EMBL" id="JAQJAN010000020">
    <property type="protein sequence ID" value="KAJ5703915.1"/>
    <property type="molecule type" value="Genomic_DNA"/>
</dbReference>
<feature type="compositionally biased region" description="Polar residues" evidence="5">
    <location>
        <begin position="373"/>
        <end position="393"/>
    </location>
</feature>
<evidence type="ECO:0000256" key="2">
    <source>
        <dbReference type="ARBA" id="ARBA00022771"/>
    </source>
</evidence>
<feature type="compositionally biased region" description="Low complexity" evidence="5">
    <location>
        <begin position="447"/>
        <end position="458"/>
    </location>
</feature>
<reference evidence="7" key="1">
    <citation type="journal article" date="2023" name="IMA Fungus">
        <title>Comparative genomic study of the Penicillium genus elucidates a diverse pangenome and 15 lateral gene transfer events.</title>
        <authorList>
            <person name="Petersen C."/>
            <person name="Sorensen T."/>
            <person name="Nielsen M.R."/>
            <person name="Sondergaard T.E."/>
            <person name="Sorensen J.L."/>
            <person name="Fitzpatrick D.A."/>
            <person name="Frisvad J.C."/>
            <person name="Nielsen K.L."/>
        </authorList>
    </citation>
    <scope>NUCLEOTIDE SEQUENCE</scope>
    <source>
        <strain evidence="7">IBT 17514</strain>
    </source>
</reference>
<protein>
    <submittedName>
        <fullName evidence="7">CCCH zinc finger domain protein</fullName>
    </submittedName>
</protein>
<feature type="compositionally biased region" description="Polar residues" evidence="5">
    <location>
        <begin position="245"/>
        <end position="284"/>
    </location>
</feature>
<feature type="region of interest" description="Disordered" evidence="5">
    <location>
        <begin position="47"/>
        <end position="68"/>
    </location>
</feature>
<dbReference type="InterPro" id="IPR036855">
    <property type="entry name" value="Znf_CCCH_sf"/>
</dbReference>
<evidence type="ECO:0000256" key="5">
    <source>
        <dbReference type="SAM" id="MobiDB-lite"/>
    </source>
</evidence>
<feature type="region of interest" description="Disordered" evidence="5">
    <location>
        <begin position="358"/>
        <end position="462"/>
    </location>
</feature>
<feature type="zinc finger region" description="C3H1-type" evidence="4">
    <location>
        <begin position="1"/>
        <end position="25"/>
    </location>
</feature>
<reference evidence="7" key="2">
    <citation type="submission" date="2023-01" db="EMBL/GenBank/DDBJ databases">
        <authorList>
            <person name="Petersen C."/>
        </authorList>
    </citation>
    <scope>NUCLEOTIDE SEQUENCE</scope>
    <source>
        <strain evidence="7">IBT 17514</strain>
    </source>
</reference>
<evidence type="ECO:0000313" key="7">
    <source>
        <dbReference type="EMBL" id="KAJ5703915.1"/>
    </source>
</evidence>
<dbReference type="PROSITE" id="PS50103">
    <property type="entry name" value="ZF_C3H1"/>
    <property type="match status" value="1"/>
</dbReference>
<dbReference type="PANTHER" id="PTHR21099">
    <property type="entry name" value="RAD201"/>
    <property type="match status" value="1"/>
</dbReference>
<dbReference type="SMART" id="SM00356">
    <property type="entry name" value="ZnF_C3H1"/>
    <property type="match status" value="1"/>
</dbReference>
<sequence length="586" mass="61038">MAVCKFFQQGRCRYGDACKFEHPGRTTGLSGNRFGALSGGFGVVWKDSAKEPDNPPPLGPDSQKQQSNYNLKPDDIKVDLTAGQGRPQWVFSAYAPLRDLPRQLFGGPQREQSMEEMRLRHYQAVAAGNPNQAVQEAQALYEESVNQMNNALNDINGAIKYITEGANEHPNRIDITEGNTAPTQNQAPAAGQSAFGQPAFGQPSAPNQASNQFGGSSSGWGQPSQPVQPAQPAFGAPSAFGQPATLGQGSAFGQPSTLGQGSAFGQPSSLGQGSAFGQPSNVGGQSAFGKPAFGQSAFAQAGNNQPGFGQPAFGQPSAPAPAAPAPFGSAATASPFGAAANQQTNASPFGQVVAQQPAASGFGQPSGAGPFGQPSTNPSPFGQPQQAQPTPFGQPSAPAATNAFGQPSAPAANNAFGQPSAPAANNAFGQPSAPAAGNPFGAPSKPAAPFGQPAAPQGVPVSIGDVGPPAYLKSDIPGELTPVPRLQGETRRDPNTKRLTMWKGQRVEYVNDHPCYIHPEDNKTLVRINFPDGPPDPGTFRQSQGEPQDYTPEIEEMYKYFLANGCFKDGVIPKVPPKREWISFDF</sequence>
<feature type="compositionally biased region" description="Polar residues" evidence="5">
    <location>
        <begin position="297"/>
        <end position="307"/>
    </location>
</feature>
<evidence type="ECO:0000256" key="4">
    <source>
        <dbReference type="PROSITE-ProRule" id="PRU00723"/>
    </source>
</evidence>
<evidence type="ECO:0000256" key="1">
    <source>
        <dbReference type="ARBA" id="ARBA00022723"/>
    </source>
</evidence>
<dbReference type="AlphaFoldDB" id="A0AAD6HBE7"/>
<dbReference type="InterPro" id="IPR000571">
    <property type="entry name" value="Znf_CCCH"/>
</dbReference>
<keyword evidence="3 4" id="KW-0862">Zinc</keyword>
<feature type="compositionally biased region" description="Low complexity" evidence="5">
    <location>
        <begin position="212"/>
        <end position="233"/>
    </location>
</feature>
<accession>A0AAD6HBE7</accession>
<dbReference type="GO" id="GO:0008270">
    <property type="term" value="F:zinc ion binding"/>
    <property type="evidence" value="ECO:0007669"/>
    <property type="project" value="UniProtKB-KW"/>
</dbReference>
<dbReference type="InterPro" id="IPR041367">
    <property type="entry name" value="Znf-CCCH_4"/>
</dbReference>
<keyword evidence="2 4" id="KW-0863">Zinc-finger</keyword>
<gene>
    <name evidence="7" type="ORF">N7493_011053</name>
</gene>
<evidence type="ECO:0000256" key="3">
    <source>
        <dbReference type="ARBA" id="ARBA00022833"/>
    </source>
</evidence>
<feature type="compositionally biased region" description="Polar residues" evidence="5">
    <location>
        <begin position="177"/>
        <end position="187"/>
    </location>
</feature>
<dbReference type="CDD" id="cd23954">
    <property type="entry name" value="AMO1_CTD"/>
    <property type="match status" value="1"/>
</dbReference>
<organism evidence="7 8">
    <name type="scientific">Penicillium malachiteum</name>
    <dbReference type="NCBI Taxonomy" id="1324776"/>
    <lineage>
        <taxon>Eukaryota</taxon>
        <taxon>Fungi</taxon>
        <taxon>Dikarya</taxon>
        <taxon>Ascomycota</taxon>
        <taxon>Pezizomycotina</taxon>
        <taxon>Eurotiomycetes</taxon>
        <taxon>Eurotiomycetidae</taxon>
        <taxon>Eurotiales</taxon>
        <taxon>Aspergillaceae</taxon>
        <taxon>Penicillium</taxon>
    </lineage>
</organism>
<keyword evidence="8" id="KW-1185">Reference proteome</keyword>
<evidence type="ECO:0000259" key="6">
    <source>
        <dbReference type="PROSITE" id="PS50103"/>
    </source>
</evidence>
<dbReference type="SUPFAM" id="SSF90229">
    <property type="entry name" value="CCCH zinc finger"/>
    <property type="match status" value="1"/>
</dbReference>
<comment type="caution">
    <text evidence="7">The sequence shown here is derived from an EMBL/GenBank/DDBJ whole genome shotgun (WGS) entry which is preliminary data.</text>
</comment>
<feature type="region of interest" description="Disordered" evidence="5">
    <location>
        <begin position="170"/>
        <end position="342"/>
    </location>
</feature>
<keyword evidence="1 4" id="KW-0479">Metal-binding</keyword>
<proteinExistence type="predicted"/>
<evidence type="ECO:0000313" key="8">
    <source>
        <dbReference type="Proteomes" id="UP001215712"/>
    </source>
</evidence>
<feature type="domain" description="C3H1-type" evidence="6">
    <location>
        <begin position="1"/>
        <end position="25"/>
    </location>
</feature>